<dbReference type="GO" id="GO:0016853">
    <property type="term" value="F:isomerase activity"/>
    <property type="evidence" value="ECO:0007669"/>
    <property type="project" value="UniProtKB-KW"/>
</dbReference>
<dbReference type="Gene3D" id="3.10.450.50">
    <property type="match status" value="1"/>
</dbReference>
<organism evidence="2 3">
    <name type="scientific">Streptosporangium saharense</name>
    <dbReference type="NCBI Taxonomy" id="1706840"/>
    <lineage>
        <taxon>Bacteria</taxon>
        <taxon>Bacillati</taxon>
        <taxon>Actinomycetota</taxon>
        <taxon>Actinomycetes</taxon>
        <taxon>Streptosporangiales</taxon>
        <taxon>Streptosporangiaceae</taxon>
        <taxon>Streptosporangium</taxon>
    </lineage>
</organism>
<dbReference type="RefSeq" id="WP_184711825.1">
    <property type="nucleotide sequence ID" value="NZ_JACHJP010000001.1"/>
</dbReference>
<dbReference type="SUPFAM" id="SSF54427">
    <property type="entry name" value="NTF2-like"/>
    <property type="match status" value="1"/>
</dbReference>
<protein>
    <submittedName>
        <fullName evidence="2">Ketosteroid isomerase-like protein</fullName>
    </submittedName>
</protein>
<sequence>MRSVVRRTWRKVGEGDYEAAVAMAAPDVRFRFVGDTALGADVRGRAAFRAWFVRFTERLPGVRLELVDVVAGGWPWNTRVAVCLRVVGTLRDGTPYRNVAMQWVTLRWGRMVDDVVVEDTLTLDAALRRLPA</sequence>
<dbReference type="EMBL" id="JACHJP010000001">
    <property type="protein sequence ID" value="MBB4912991.1"/>
    <property type="molecule type" value="Genomic_DNA"/>
</dbReference>
<evidence type="ECO:0000313" key="3">
    <source>
        <dbReference type="Proteomes" id="UP000552644"/>
    </source>
</evidence>
<evidence type="ECO:0000313" key="2">
    <source>
        <dbReference type="EMBL" id="MBB4912991.1"/>
    </source>
</evidence>
<name>A0A7W7VJV1_9ACTN</name>
<dbReference type="InterPro" id="IPR037401">
    <property type="entry name" value="SnoaL-like"/>
</dbReference>
<gene>
    <name evidence="2" type="ORF">FHS44_000063</name>
</gene>
<dbReference type="Proteomes" id="UP000552644">
    <property type="component" value="Unassembled WGS sequence"/>
</dbReference>
<comment type="caution">
    <text evidence="2">The sequence shown here is derived from an EMBL/GenBank/DDBJ whole genome shotgun (WGS) entry which is preliminary data.</text>
</comment>
<reference evidence="2 3" key="1">
    <citation type="submission" date="2020-08" db="EMBL/GenBank/DDBJ databases">
        <title>Genomic Encyclopedia of Type Strains, Phase III (KMG-III): the genomes of soil and plant-associated and newly described type strains.</title>
        <authorList>
            <person name="Whitman W."/>
        </authorList>
    </citation>
    <scope>NUCLEOTIDE SEQUENCE [LARGE SCALE GENOMIC DNA]</scope>
    <source>
        <strain evidence="2 3">CECT 8840</strain>
    </source>
</reference>
<dbReference type="AlphaFoldDB" id="A0A7W7VJV1"/>
<keyword evidence="3" id="KW-1185">Reference proteome</keyword>
<accession>A0A7W7VJV1</accession>
<evidence type="ECO:0000259" key="1">
    <source>
        <dbReference type="Pfam" id="PF12680"/>
    </source>
</evidence>
<dbReference type="InterPro" id="IPR032710">
    <property type="entry name" value="NTF2-like_dom_sf"/>
</dbReference>
<keyword evidence="2" id="KW-0413">Isomerase</keyword>
<dbReference type="Pfam" id="PF12680">
    <property type="entry name" value="SnoaL_2"/>
    <property type="match status" value="1"/>
</dbReference>
<proteinExistence type="predicted"/>
<feature type="domain" description="SnoaL-like" evidence="1">
    <location>
        <begin position="5"/>
        <end position="112"/>
    </location>
</feature>